<evidence type="ECO:0000313" key="6">
    <source>
        <dbReference type="EMBL" id="NMA44553.1"/>
    </source>
</evidence>
<protein>
    <submittedName>
        <fullName evidence="6">UbiA family prenyltransferase</fullName>
    </submittedName>
</protein>
<dbReference type="InterPro" id="IPR050475">
    <property type="entry name" value="Prenyltransferase_related"/>
</dbReference>
<dbReference type="EMBL" id="JAAZKV010000015">
    <property type="protein sequence ID" value="NMA44553.1"/>
    <property type="molecule type" value="Genomic_DNA"/>
</dbReference>
<dbReference type="AlphaFoldDB" id="A0A7K4BZ86"/>
<feature type="transmembrane region" description="Helical" evidence="5">
    <location>
        <begin position="217"/>
        <end position="238"/>
    </location>
</feature>
<sequence length="352" mass="40512">MSKTKNTKKIVTKNSKKKKRFFEEKKSLLTKKNISEKNFVPKKKWGVVDRILGLIELGRPIEWSKSLLNMTLAALIGYYCYLSLIDPIIFVLGFFSVALMWSGLYALNDLTDWRIDLIHPVKKNRPIPSGKVTPFQAKIFSFVLIGIGLCIPFLLNNFWLLFCLLFMILNQFLYTMEPYRLKSRKYFDLISGSMVNPVFRYLSGLVLFVSFKKLTTMPFPILPIIFVVGLQFSGYSLYRMFSTKHDKKVKMSSTVALLTTGKIKILSYSAMIIGALAYVLILVNGLTFQEKWLGFLPQQYTLAIFGALLVLPLLKDAILNPKKADMKISYRATYLATILFIIANWIIFFFLR</sequence>
<comment type="caution">
    <text evidence="6">The sequence shown here is derived from an EMBL/GenBank/DDBJ whole genome shotgun (WGS) entry which is preliminary data.</text>
</comment>
<accession>A0A7K4BZ86</accession>
<gene>
    <name evidence="6" type="ORF">GX950_01955</name>
</gene>
<evidence type="ECO:0000256" key="4">
    <source>
        <dbReference type="ARBA" id="ARBA00023136"/>
    </source>
</evidence>
<dbReference type="GO" id="GO:0016765">
    <property type="term" value="F:transferase activity, transferring alkyl or aryl (other than methyl) groups"/>
    <property type="evidence" value="ECO:0007669"/>
    <property type="project" value="InterPro"/>
</dbReference>
<feature type="transmembrane region" description="Helical" evidence="5">
    <location>
        <begin position="78"/>
        <end position="101"/>
    </location>
</feature>
<keyword evidence="6" id="KW-0808">Transferase</keyword>
<dbReference type="Pfam" id="PF01040">
    <property type="entry name" value="UbiA"/>
    <property type="match status" value="1"/>
</dbReference>
<name>A0A7K4BZ86_9ARCH</name>
<feature type="transmembrane region" description="Helical" evidence="5">
    <location>
        <begin position="265"/>
        <end position="288"/>
    </location>
</feature>
<dbReference type="InterPro" id="IPR044878">
    <property type="entry name" value="UbiA_sf"/>
</dbReference>
<organism evidence="6 7">
    <name type="scientific">Candidatus Iainarchaeum sp</name>
    <dbReference type="NCBI Taxonomy" id="3101447"/>
    <lineage>
        <taxon>Archaea</taxon>
        <taxon>Candidatus Iainarchaeota</taxon>
        <taxon>Candidatus Iainarchaeia</taxon>
        <taxon>Candidatus Iainarchaeales</taxon>
        <taxon>Candidatus Iainarchaeaceae</taxon>
        <taxon>Candidatus Iainarchaeum</taxon>
    </lineage>
</organism>
<feature type="transmembrane region" description="Helical" evidence="5">
    <location>
        <begin position="189"/>
        <end position="211"/>
    </location>
</feature>
<evidence type="ECO:0000256" key="1">
    <source>
        <dbReference type="ARBA" id="ARBA00004651"/>
    </source>
</evidence>
<dbReference type="Gene3D" id="1.10.357.140">
    <property type="entry name" value="UbiA prenyltransferase"/>
    <property type="match status" value="1"/>
</dbReference>
<evidence type="ECO:0000313" key="7">
    <source>
        <dbReference type="Proteomes" id="UP000526302"/>
    </source>
</evidence>
<proteinExistence type="predicted"/>
<dbReference type="GO" id="GO:0005886">
    <property type="term" value="C:plasma membrane"/>
    <property type="evidence" value="ECO:0007669"/>
    <property type="project" value="UniProtKB-SubCell"/>
</dbReference>
<reference evidence="6 7" key="1">
    <citation type="journal article" date="2020" name="Biotechnol. Biofuels">
        <title>New insights from the biogas microbiome by comprehensive genome-resolved metagenomics of nearly 1600 species originating from multiple anaerobic digesters.</title>
        <authorList>
            <person name="Campanaro S."/>
            <person name="Treu L."/>
            <person name="Rodriguez-R L.M."/>
            <person name="Kovalovszki A."/>
            <person name="Ziels R.M."/>
            <person name="Maus I."/>
            <person name="Zhu X."/>
            <person name="Kougias P.G."/>
            <person name="Basile A."/>
            <person name="Luo G."/>
            <person name="Schluter A."/>
            <person name="Konstantinidis K.T."/>
            <person name="Angelidaki I."/>
        </authorList>
    </citation>
    <scope>NUCLEOTIDE SEQUENCE [LARGE SCALE GENOMIC DNA]</scope>
    <source>
        <strain evidence="6">AS22ysBPME_79</strain>
    </source>
</reference>
<dbReference type="PANTHER" id="PTHR42723:SF1">
    <property type="entry name" value="CHLOROPHYLL SYNTHASE, CHLOROPLASTIC"/>
    <property type="match status" value="1"/>
</dbReference>
<keyword evidence="3 5" id="KW-1133">Transmembrane helix</keyword>
<dbReference type="PANTHER" id="PTHR42723">
    <property type="entry name" value="CHLOROPHYLL SYNTHASE"/>
    <property type="match status" value="1"/>
</dbReference>
<keyword evidence="2 5" id="KW-0812">Transmembrane</keyword>
<evidence type="ECO:0000256" key="2">
    <source>
        <dbReference type="ARBA" id="ARBA00022692"/>
    </source>
</evidence>
<dbReference type="InterPro" id="IPR000537">
    <property type="entry name" value="UbiA_prenyltransferase"/>
</dbReference>
<comment type="subcellular location">
    <subcellularLocation>
        <location evidence="1">Cell membrane</location>
        <topology evidence="1">Multi-pass membrane protein</topology>
    </subcellularLocation>
</comment>
<keyword evidence="4 5" id="KW-0472">Membrane</keyword>
<evidence type="ECO:0000256" key="5">
    <source>
        <dbReference type="SAM" id="Phobius"/>
    </source>
</evidence>
<dbReference type="Proteomes" id="UP000526302">
    <property type="component" value="Unassembled WGS sequence"/>
</dbReference>
<feature type="transmembrane region" description="Helical" evidence="5">
    <location>
        <begin position="139"/>
        <end position="169"/>
    </location>
</feature>
<feature type="transmembrane region" description="Helical" evidence="5">
    <location>
        <begin position="300"/>
        <end position="320"/>
    </location>
</feature>
<evidence type="ECO:0000256" key="3">
    <source>
        <dbReference type="ARBA" id="ARBA00022989"/>
    </source>
</evidence>
<feature type="transmembrane region" description="Helical" evidence="5">
    <location>
        <begin position="332"/>
        <end position="351"/>
    </location>
</feature>